<dbReference type="Gene3D" id="1.10.472.10">
    <property type="entry name" value="Cyclin-like"/>
    <property type="match status" value="2"/>
</dbReference>
<name>A0ABQ5HEG8_9ASTR</name>
<sequence length="364" mass="42159">MDETNELLICDEVWDDSPHDHAHQHNDCVDKLIHTTTNQDCKRMFDTYLRKEIKYMTTPGYVNFLESNKFVSGCRFKVIQWFIHSQSRLSFGIQSLFNAVNYVDRFIDINQCHSHLMMELLSLASLTIAIKYGETGPPKLHKIQEGLEYCFEARLIQKMGFKILECLNWEVNSTTPQSYVKPISWKLGSIMKPFAVDELSSSLNKILLSSLLDVKMLGYQPSVIFKSGLIRVLEDLYPSTYQEYFSHIAGFFPPDQKVSYSDRILMRYSSLFAAKSRRLTSAQFIQENLESCNEIIQQIRVTSIEPHAKGDPSIPDTILTREQVAIYEDQVDLSFIHGRVVSNKLKRKMKDDYNVKNKQIKCVH</sequence>
<keyword evidence="2" id="KW-0131">Cell cycle</keyword>
<reference evidence="4" key="1">
    <citation type="journal article" date="2022" name="Int. J. Mol. Sci.">
        <title>Draft Genome of Tanacetum Coccineum: Genomic Comparison of Closely Related Tanacetum-Family Plants.</title>
        <authorList>
            <person name="Yamashiro T."/>
            <person name="Shiraishi A."/>
            <person name="Nakayama K."/>
            <person name="Satake H."/>
        </authorList>
    </citation>
    <scope>NUCLEOTIDE SEQUENCE</scope>
</reference>
<dbReference type="InterPro" id="IPR036915">
    <property type="entry name" value="Cyclin-like_sf"/>
</dbReference>
<keyword evidence="1" id="KW-0132">Cell division</keyword>
<dbReference type="Pfam" id="PF00134">
    <property type="entry name" value="Cyclin_N"/>
    <property type="match status" value="1"/>
</dbReference>
<evidence type="ECO:0000256" key="2">
    <source>
        <dbReference type="ARBA" id="ARBA00023306"/>
    </source>
</evidence>
<dbReference type="PANTHER" id="PTHR10177">
    <property type="entry name" value="CYCLINS"/>
    <property type="match status" value="1"/>
</dbReference>
<dbReference type="InterPro" id="IPR039361">
    <property type="entry name" value="Cyclin"/>
</dbReference>
<gene>
    <name evidence="4" type="ORF">Tco_1067988</name>
</gene>
<comment type="caution">
    <text evidence="4">The sequence shown here is derived from an EMBL/GenBank/DDBJ whole genome shotgun (WGS) entry which is preliminary data.</text>
</comment>
<keyword evidence="5" id="KW-1185">Reference proteome</keyword>
<evidence type="ECO:0000313" key="4">
    <source>
        <dbReference type="EMBL" id="GJT86271.1"/>
    </source>
</evidence>
<dbReference type="Proteomes" id="UP001151760">
    <property type="component" value="Unassembled WGS sequence"/>
</dbReference>
<evidence type="ECO:0000313" key="5">
    <source>
        <dbReference type="Proteomes" id="UP001151760"/>
    </source>
</evidence>
<dbReference type="EMBL" id="BQNB010019532">
    <property type="protein sequence ID" value="GJT86271.1"/>
    <property type="molecule type" value="Genomic_DNA"/>
</dbReference>
<feature type="domain" description="Cyclin N-terminal" evidence="3">
    <location>
        <begin position="44"/>
        <end position="172"/>
    </location>
</feature>
<reference evidence="4" key="2">
    <citation type="submission" date="2022-01" db="EMBL/GenBank/DDBJ databases">
        <authorList>
            <person name="Yamashiro T."/>
            <person name="Shiraishi A."/>
            <person name="Satake H."/>
            <person name="Nakayama K."/>
        </authorList>
    </citation>
    <scope>NUCLEOTIDE SEQUENCE</scope>
</reference>
<evidence type="ECO:0000256" key="1">
    <source>
        <dbReference type="ARBA" id="ARBA00022618"/>
    </source>
</evidence>
<proteinExistence type="predicted"/>
<evidence type="ECO:0000259" key="3">
    <source>
        <dbReference type="Pfam" id="PF00134"/>
    </source>
</evidence>
<dbReference type="InterPro" id="IPR006671">
    <property type="entry name" value="Cyclin_N"/>
</dbReference>
<protein>
    <submittedName>
        <fullName evidence="4">Cyclin-D7-1</fullName>
    </submittedName>
</protein>
<accession>A0ABQ5HEG8</accession>
<dbReference type="SUPFAM" id="SSF47954">
    <property type="entry name" value="Cyclin-like"/>
    <property type="match status" value="1"/>
</dbReference>
<organism evidence="4 5">
    <name type="scientific">Tanacetum coccineum</name>
    <dbReference type="NCBI Taxonomy" id="301880"/>
    <lineage>
        <taxon>Eukaryota</taxon>
        <taxon>Viridiplantae</taxon>
        <taxon>Streptophyta</taxon>
        <taxon>Embryophyta</taxon>
        <taxon>Tracheophyta</taxon>
        <taxon>Spermatophyta</taxon>
        <taxon>Magnoliopsida</taxon>
        <taxon>eudicotyledons</taxon>
        <taxon>Gunneridae</taxon>
        <taxon>Pentapetalae</taxon>
        <taxon>asterids</taxon>
        <taxon>campanulids</taxon>
        <taxon>Asterales</taxon>
        <taxon>Asteraceae</taxon>
        <taxon>Asteroideae</taxon>
        <taxon>Anthemideae</taxon>
        <taxon>Anthemidinae</taxon>
        <taxon>Tanacetum</taxon>
    </lineage>
</organism>